<dbReference type="EMBL" id="VOAJ01002537">
    <property type="protein sequence ID" value="KAF0882324.1"/>
    <property type="molecule type" value="Genomic_DNA"/>
</dbReference>
<comment type="caution">
    <text evidence="16">The sequence shown here is derived from an EMBL/GenBank/DDBJ whole genome shotgun (WGS) entry which is preliminary data.</text>
</comment>
<keyword evidence="7 14" id="KW-1133">Transmembrane helix</keyword>
<feature type="transmembrane region" description="Helical" evidence="14">
    <location>
        <begin position="185"/>
        <end position="206"/>
    </location>
</feature>
<keyword evidence="5 14" id="KW-0812">Transmembrane</keyword>
<evidence type="ECO:0000256" key="13">
    <source>
        <dbReference type="ARBA" id="ARBA00023224"/>
    </source>
</evidence>
<evidence type="ECO:0000313" key="17">
    <source>
        <dbReference type="Proteomes" id="UP000475037"/>
    </source>
</evidence>
<evidence type="ECO:0000256" key="9">
    <source>
        <dbReference type="ARBA" id="ARBA00023136"/>
    </source>
</evidence>
<feature type="domain" description="G-protein coupled receptors family 1 profile" evidence="15">
    <location>
        <begin position="37"/>
        <end position="201"/>
    </location>
</feature>
<feature type="non-terminal residue" evidence="16">
    <location>
        <position position="405"/>
    </location>
</feature>
<proteinExistence type="predicted"/>
<evidence type="ECO:0000256" key="3">
    <source>
        <dbReference type="ARBA" id="ARBA00022475"/>
    </source>
</evidence>
<feature type="transmembrane region" description="Helical" evidence="14">
    <location>
        <begin position="218"/>
        <end position="239"/>
    </location>
</feature>
<dbReference type="Proteomes" id="UP000475037">
    <property type="component" value="Unassembled WGS sequence"/>
</dbReference>
<feature type="domain" description="G-protein coupled receptors family 1 profile" evidence="15">
    <location>
        <begin position="198"/>
        <end position="405"/>
    </location>
</feature>
<dbReference type="GO" id="GO:0004984">
    <property type="term" value="F:olfactory receptor activity"/>
    <property type="evidence" value="ECO:0007669"/>
    <property type="project" value="InterPro"/>
</dbReference>
<evidence type="ECO:0000256" key="14">
    <source>
        <dbReference type="SAM" id="Phobius"/>
    </source>
</evidence>
<dbReference type="FunFam" id="1.20.1070.10:FF:000001">
    <property type="entry name" value="Olfactory receptor"/>
    <property type="match status" value="1"/>
</dbReference>
<organism evidence="16 17">
    <name type="scientific">Crocuta crocuta</name>
    <name type="common">Spotted hyena</name>
    <dbReference type="NCBI Taxonomy" id="9678"/>
    <lineage>
        <taxon>Eukaryota</taxon>
        <taxon>Metazoa</taxon>
        <taxon>Chordata</taxon>
        <taxon>Craniata</taxon>
        <taxon>Vertebrata</taxon>
        <taxon>Euteleostomi</taxon>
        <taxon>Mammalia</taxon>
        <taxon>Eutheria</taxon>
        <taxon>Laurasiatheria</taxon>
        <taxon>Carnivora</taxon>
        <taxon>Feliformia</taxon>
        <taxon>Hyaenidae</taxon>
        <taxon>Crocuta</taxon>
    </lineage>
</organism>
<keyword evidence="12" id="KW-0325">Glycoprotein</keyword>
<dbReference type="GO" id="GO:0004930">
    <property type="term" value="F:G protein-coupled receptor activity"/>
    <property type="evidence" value="ECO:0007669"/>
    <property type="project" value="UniProtKB-KW"/>
</dbReference>
<dbReference type="SUPFAM" id="SSF81321">
    <property type="entry name" value="Family A G protein-coupled receptor-like"/>
    <property type="match status" value="2"/>
</dbReference>
<dbReference type="InterPro" id="IPR050939">
    <property type="entry name" value="Olfactory_GPCR1"/>
</dbReference>
<evidence type="ECO:0000256" key="8">
    <source>
        <dbReference type="ARBA" id="ARBA00023040"/>
    </source>
</evidence>
<evidence type="ECO:0000256" key="10">
    <source>
        <dbReference type="ARBA" id="ARBA00023157"/>
    </source>
</evidence>
<name>A0A6G1B3I3_CROCR</name>
<evidence type="ECO:0000259" key="15">
    <source>
        <dbReference type="PROSITE" id="PS50262"/>
    </source>
</evidence>
<evidence type="ECO:0000256" key="2">
    <source>
        <dbReference type="ARBA" id="ARBA00004651"/>
    </source>
</evidence>
<keyword evidence="6" id="KW-0552">Olfaction</keyword>
<feature type="transmembrane region" description="Helical" evidence="14">
    <location>
        <begin position="297"/>
        <end position="314"/>
    </location>
</feature>
<comment type="subcellular location">
    <subcellularLocation>
        <location evidence="2">Cell membrane</location>
        <topology evidence="2">Multi-pass membrane protein</topology>
    </subcellularLocation>
</comment>
<keyword evidence="4" id="KW-0716">Sensory transduction</keyword>
<feature type="non-terminal residue" evidence="16">
    <location>
        <position position="1"/>
    </location>
</feature>
<evidence type="ECO:0000256" key="11">
    <source>
        <dbReference type="ARBA" id="ARBA00023170"/>
    </source>
</evidence>
<feature type="transmembrane region" description="Helical" evidence="14">
    <location>
        <begin position="259"/>
        <end position="277"/>
    </location>
</feature>
<dbReference type="Pfam" id="PF13853">
    <property type="entry name" value="7tm_4"/>
    <property type="match status" value="2"/>
</dbReference>
<keyword evidence="13" id="KW-0807">Transducer</keyword>
<evidence type="ECO:0000256" key="4">
    <source>
        <dbReference type="ARBA" id="ARBA00022606"/>
    </source>
</evidence>
<feature type="transmembrane region" description="Helical" evidence="14">
    <location>
        <begin position="98"/>
        <end position="116"/>
    </location>
</feature>
<accession>A0A6G1B3I3</accession>
<keyword evidence="17" id="KW-1185">Reference proteome</keyword>
<keyword evidence="3" id="KW-1003">Cell membrane</keyword>
<keyword evidence="8" id="KW-0297">G-protein coupled receptor</keyword>
<evidence type="ECO:0000256" key="7">
    <source>
        <dbReference type="ARBA" id="ARBA00022989"/>
    </source>
</evidence>
<evidence type="ECO:0000256" key="6">
    <source>
        <dbReference type="ARBA" id="ARBA00022725"/>
    </source>
</evidence>
<dbReference type="InterPro" id="IPR000276">
    <property type="entry name" value="GPCR_Rhodpsn"/>
</dbReference>
<keyword evidence="9 14" id="KW-0472">Membrane</keyword>
<dbReference type="PROSITE" id="PS00237">
    <property type="entry name" value="G_PROTEIN_RECEP_F1_1"/>
    <property type="match status" value="1"/>
</dbReference>
<sequence>NLSAVTEFIFTGFPQLQDGGLLYFFPLLFIYTFIVIGNLMIFFAVRLDTRLHNPMYNFISIFSLLEIWYTTATIPKMLSNLISSQKTISFTGCLLQMYFFHSLGNTEGTLLTVMAIDRYVAICNPLHYLTIMTPRLCAQLSAGSCIFGFLILLPEIKMESANQSATQEFIFSAFPCSWGSSVTCFIPLLFIYTFIVIGNLVIITVVQLNAPLHTPMYFFISALSFLEIWYTTATIPKMLASLLSEKKSISLNGCLLQMYFFHSTGISEVCLLTAMAFDRYLAICSPLHYPTIMTPRLCAQLTLSCCLCGFLTPLPEIAWISTLPFCGSNRLEHIFCDFLPVLRLACTDTQAIIMIQVVDIVHAVEIITAVMLIFMSYVGIVAVILRIQSAEGRRKAFSTCASHLT</sequence>
<dbReference type="AlphaFoldDB" id="A0A6G1B3I3"/>
<evidence type="ECO:0000256" key="1">
    <source>
        <dbReference type="ARBA" id="ARBA00003929"/>
    </source>
</evidence>
<dbReference type="FunFam" id="1.20.1070.10:FF:000410">
    <property type="entry name" value="Olfactory receptor 1348"/>
    <property type="match status" value="1"/>
</dbReference>
<dbReference type="InterPro" id="IPR000725">
    <property type="entry name" value="Olfact_rcpt"/>
</dbReference>
<feature type="transmembrane region" description="Helical" evidence="14">
    <location>
        <begin position="56"/>
        <end position="78"/>
    </location>
</feature>
<evidence type="ECO:0000256" key="5">
    <source>
        <dbReference type="ARBA" id="ARBA00022692"/>
    </source>
</evidence>
<dbReference type="InterPro" id="IPR017452">
    <property type="entry name" value="GPCR_Rhodpsn_7TM"/>
</dbReference>
<dbReference type="PRINTS" id="PR00245">
    <property type="entry name" value="OLFACTORYR"/>
</dbReference>
<comment type="function">
    <text evidence="1">Putative odorant or sperm cell receptor.</text>
</comment>
<dbReference type="PANTHER" id="PTHR24242:SF379">
    <property type="entry name" value="OLFACTORY RECEPTOR"/>
    <property type="match status" value="1"/>
</dbReference>
<dbReference type="PANTHER" id="PTHR24242">
    <property type="entry name" value="G-PROTEIN COUPLED RECEPTOR"/>
    <property type="match status" value="1"/>
</dbReference>
<feature type="transmembrane region" description="Helical" evidence="14">
    <location>
        <begin position="20"/>
        <end position="44"/>
    </location>
</feature>
<keyword evidence="10" id="KW-1015">Disulfide bond</keyword>
<keyword evidence="11" id="KW-0675">Receptor</keyword>
<feature type="transmembrane region" description="Helical" evidence="14">
    <location>
        <begin position="136"/>
        <end position="153"/>
    </location>
</feature>
<protein>
    <submittedName>
        <fullName evidence="16">OR6K2 protein</fullName>
    </submittedName>
</protein>
<dbReference type="GO" id="GO:0005886">
    <property type="term" value="C:plasma membrane"/>
    <property type="evidence" value="ECO:0007669"/>
    <property type="project" value="UniProtKB-SubCell"/>
</dbReference>
<feature type="transmembrane region" description="Helical" evidence="14">
    <location>
        <begin position="366"/>
        <end position="385"/>
    </location>
</feature>
<evidence type="ECO:0000313" key="16">
    <source>
        <dbReference type="EMBL" id="KAF0882324.1"/>
    </source>
</evidence>
<gene>
    <name evidence="16" type="primary">Or6k2</name>
    <name evidence="16" type="ORF">FOF47_R11891</name>
</gene>
<evidence type="ECO:0000256" key="12">
    <source>
        <dbReference type="ARBA" id="ARBA00023180"/>
    </source>
</evidence>
<dbReference type="Gene3D" id="1.20.1070.10">
    <property type="entry name" value="Rhodopsin 7-helix transmembrane proteins"/>
    <property type="match status" value="2"/>
</dbReference>
<dbReference type="PROSITE" id="PS50262">
    <property type="entry name" value="G_PROTEIN_RECEP_F1_2"/>
    <property type="match status" value="2"/>
</dbReference>
<reference evidence="16 17" key="1">
    <citation type="submission" date="2019-11" db="EMBL/GenBank/DDBJ databases">
        <authorList>
            <person name="Yang C."/>
            <person name="Li F."/>
        </authorList>
    </citation>
    <scope>NUCLEOTIDE SEQUENCE [LARGE SCALE GENOMIC DNA]</scope>
    <source>
        <strain evidence="16">KB4526</strain>
        <tissue evidence="16">Muscle</tissue>
    </source>
</reference>